<dbReference type="PANTHER" id="PTHR31902">
    <property type="entry name" value="ACTIN PATCHES DISTAL PROTEIN 1"/>
    <property type="match status" value="1"/>
</dbReference>
<dbReference type="CDD" id="cd03062">
    <property type="entry name" value="TRX_Fd_Sucrase"/>
    <property type="match status" value="1"/>
</dbReference>
<dbReference type="AlphaFoldDB" id="A0A4Z1PET7"/>
<dbReference type="PANTHER" id="PTHR31902:SF7">
    <property type="entry name" value="ALTERED INHERITANCE OF MITOCHONDRIA PROTEIN 32"/>
    <property type="match status" value="1"/>
</dbReference>
<comment type="caution">
    <text evidence="4">The sequence shown here is derived from an EMBL/GenBank/DDBJ whole genome shotgun (WGS) entry which is preliminary data.</text>
</comment>
<dbReference type="Gene3D" id="3.40.30.10">
    <property type="entry name" value="Glutaredoxin"/>
    <property type="match status" value="1"/>
</dbReference>
<feature type="compositionally biased region" description="Pro residues" evidence="3">
    <location>
        <begin position="574"/>
        <end position="585"/>
    </location>
</feature>
<gene>
    <name evidence="4" type="ORF">E6O75_ATG07796</name>
</gene>
<sequence>MRPSVRAILSRSNRLCNPSWPRYTQQRQYVNQETQTLPTVELCPEPSCDCRPTPEGLDIDHVFHMTKPYYDTHVVISTGTSNWNSRLEDDTDTGAAYQALRYFLKATPRPDGSRRFGEFYNPTHSILVSNSSFKPTPTHSSPYASKGDQDRWERRPQRLGETVDVTDGGEEVKSKKDQALSIPRLDTLASGVEIRTFLPPTARAPRMPTSIYTFPSGRYVTIPAANDVQTFYSYIRRFIKNFVTSKKAHPELEETAALAGDTGISARLVRGREFHLGQCSVMDVVILICGHGNRDQRCGILGPLLQAEFEEKLPNFGVKLADSSAVKNPRPKGTSKPDSPNDDNLSARVGLISHIGGHKWAGNLIIYFPKYYKGHPQSNHPLKGKGIWYGRVEPWHVEGIIEQTIIEGTIIRELFRGGMPGVRLSKEEGLEIADEGQTLTPISPQKWTPKGIRKQLMYLESVSRLDPNKYQPQRCRTHTFSKKPRNRRSLSSLTELCQSLNAEERGLPSSRSIPHCPTTTFSAPHPRSPIKLILPFCCSSIATLVRPNYHSHDAASIEQTRSRCANQQRWQQNLPPPAQPPPPRHLPGYPNTHLTMRPASGS</sequence>
<name>A0A4Z1PET7_9PEZI</name>
<feature type="compositionally biased region" description="Polar residues" evidence="3">
    <location>
        <begin position="130"/>
        <end position="143"/>
    </location>
</feature>
<evidence type="ECO:0000256" key="2">
    <source>
        <dbReference type="ARBA" id="ARBA00040895"/>
    </source>
</evidence>
<proteinExistence type="inferred from homology"/>
<evidence type="ECO:0000313" key="5">
    <source>
        <dbReference type="Proteomes" id="UP000298493"/>
    </source>
</evidence>
<keyword evidence="5" id="KW-1185">Reference proteome</keyword>
<dbReference type="Pfam" id="PF06999">
    <property type="entry name" value="Suc_Fer-like"/>
    <property type="match status" value="1"/>
</dbReference>
<evidence type="ECO:0000256" key="3">
    <source>
        <dbReference type="SAM" id="MobiDB-lite"/>
    </source>
</evidence>
<dbReference type="InterPro" id="IPR009737">
    <property type="entry name" value="Aim32/Apd1-like"/>
</dbReference>
<reference evidence="4 5" key="1">
    <citation type="submission" date="2019-04" db="EMBL/GenBank/DDBJ databases">
        <title>High contiguity whole genome sequence and gene annotation resource for two Venturia nashicola isolates.</title>
        <authorList>
            <person name="Prokchorchik M."/>
            <person name="Won K."/>
            <person name="Lee Y."/>
            <person name="Choi E.D."/>
            <person name="Segonzac C."/>
            <person name="Sohn K.H."/>
        </authorList>
    </citation>
    <scope>NUCLEOTIDE SEQUENCE [LARGE SCALE GENOMIC DNA]</scope>
    <source>
        <strain evidence="4 5">PRI2</strain>
    </source>
</reference>
<feature type="compositionally biased region" description="Basic and acidic residues" evidence="3">
    <location>
        <begin position="147"/>
        <end position="157"/>
    </location>
</feature>
<dbReference type="InterPro" id="IPR036249">
    <property type="entry name" value="Thioredoxin-like_sf"/>
</dbReference>
<dbReference type="STRING" id="86259.A0A4Z1PET7"/>
<comment type="similarity">
    <text evidence="1">Belongs to the AIM32 family.</text>
</comment>
<feature type="region of interest" description="Disordered" evidence="3">
    <location>
        <begin position="556"/>
        <end position="602"/>
    </location>
</feature>
<dbReference type="EMBL" id="SNSC02000011">
    <property type="protein sequence ID" value="TID20336.1"/>
    <property type="molecule type" value="Genomic_DNA"/>
</dbReference>
<feature type="region of interest" description="Disordered" evidence="3">
    <location>
        <begin position="323"/>
        <end position="345"/>
    </location>
</feature>
<dbReference type="SUPFAM" id="SSF52833">
    <property type="entry name" value="Thioredoxin-like"/>
    <property type="match status" value="1"/>
</dbReference>
<feature type="compositionally biased region" description="Polar residues" evidence="3">
    <location>
        <begin position="557"/>
        <end position="573"/>
    </location>
</feature>
<organism evidence="4 5">
    <name type="scientific">Venturia nashicola</name>
    <dbReference type="NCBI Taxonomy" id="86259"/>
    <lineage>
        <taxon>Eukaryota</taxon>
        <taxon>Fungi</taxon>
        <taxon>Dikarya</taxon>
        <taxon>Ascomycota</taxon>
        <taxon>Pezizomycotina</taxon>
        <taxon>Dothideomycetes</taxon>
        <taxon>Pleosporomycetidae</taxon>
        <taxon>Venturiales</taxon>
        <taxon>Venturiaceae</taxon>
        <taxon>Venturia</taxon>
    </lineage>
</organism>
<evidence type="ECO:0000313" key="4">
    <source>
        <dbReference type="EMBL" id="TID20336.1"/>
    </source>
</evidence>
<evidence type="ECO:0000256" key="1">
    <source>
        <dbReference type="ARBA" id="ARBA00038208"/>
    </source>
</evidence>
<dbReference type="Proteomes" id="UP000298493">
    <property type="component" value="Unassembled WGS sequence"/>
</dbReference>
<accession>A0A4Z1PET7</accession>
<protein>
    <recommendedName>
        <fullName evidence="2">Altered inheritance of mitochondria protein 32</fullName>
    </recommendedName>
</protein>
<feature type="region of interest" description="Disordered" evidence="3">
    <location>
        <begin position="130"/>
        <end position="157"/>
    </location>
</feature>